<keyword evidence="5" id="KW-0614">Plasmid</keyword>
<dbReference type="CDD" id="cd13590">
    <property type="entry name" value="PBP2_PotD_PotF_like"/>
    <property type="match status" value="1"/>
</dbReference>
<dbReference type="SUPFAM" id="SSF53850">
    <property type="entry name" value="Periplasmic binding protein-like II"/>
    <property type="match status" value="1"/>
</dbReference>
<dbReference type="PROSITE" id="PS51318">
    <property type="entry name" value="TAT"/>
    <property type="match status" value="1"/>
</dbReference>
<dbReference type="GO" id="GO:0042597">
    <property type="term" value="C:periplasmic space"/>
    <property type="evidence" value="ECO:0007669"/>
    <property type="project" value="UniProtKB-SubCell"/>
</dbReference>
<keyword evidence="3" id="KW-0732">Signal</keyword>
<evidence type="ECO:0000313" key="5">
    <source>
        <dbReference type="EMBL" id="XBP73124.1"/>
    </source>
</evidence>
<dbReference type="InterPro" id="IPR006311">
    <property type="entry name" value="TAT_signal"/>
</dbReference>
<dbReference type="Pfam" id="PF13416">
    <property type="entry name" value="SBP_bac_8"/>
    <property type="match status" value="1"/>
</dbReference>
<dbReference type="EMBL" id="CP157679">
    <property type="protein sequence ID" value="XBP73124.1"/>
    <property type="molecule type" value="Genomic_DNA"/>
</dbReference>
<dbReference type="PRINTS" id="PR00909">
    <property type="entry name" value="SPERMDNBNDNG"/>
</dbReference>
<dbReference type="InterPro" id="IPR006059">
    <property type="entry name" value="SBP"/>
</dbReference>
<evidence type="ECO:0000256" key="2">
    <source>
        <dbReference type="ARBA" id="ARBA00022448"/>
    </source>
</evidence>
<name>A0AAU7LZK5_9BURK</name>
<dbReference type="GO" id="GO:0015846">
    <property type="term" value="P:polyamine transport"/>
    <property type="evidence" value="ECO:0007669"/>
    <property type="project" value="InterPro"/>
</dbReference>
<accession>A0AAU7LZK5</accession>
<sequence>MSIDNSAGFNRRNFLKTTGAAAVPASFFIGGTARAQSPTTLNMLAWYGHGEPDIVAEFEAKNNCKIKPKYYTGGDNMLALISQSPVGTYDLILSDAEYVPPLQKAGYLEKLNPKDYPFDDFFPEFQKFSGHWQGNDLYSVLTRFGFLGVAYNTDAVSEKKARSYKVFWDPAYKGKVGHFDWYLPSMGQISMLNGNKSPFDLSAAQFSKLKDTVKTLRPQVAGFFDYGGTYGGLKSGQIHLMCGIGDWITGGLKKSGAKVDSVVPDEGGLQWTESFSIGKASKNQELAKKFIQYITSAKGQVASARMAAYPAMIPNKKGWEMLNASDPAEAKRQGMVLTGHSCLDDIRSGKIRFRELPRQQPIEDWNDFWSTYKMRA</sequence>
<evidence type="ECO:0000256" key="4">
    <source>
        <dbReference type="ARBA" id="ARBA00022764"/>
    </source>
</evidence>
<dbReference type="PANTHER" id="PTHR30222">
    <property type="entry name" value="SPERMIDINE/PUTRESCINE-BINDING PERIPLASMIC PROTEIN"/>
    <property type="match status" value="1"/>
</dbReference>
<dbReference type="PANTHER" id="PTHR30222:SF17">
    <property type="entry name" value="SPERMIDINE_PUTRESCINE-BINDING PERIPLASMIC PROTEIN"/>
    <property type="match status" value="1"/>
</dbReference>
<protein>
    <submittedName>
        <fullName evidence="5">Spermidine/putrescine ABC transporter substrate-binding protein</fullName>
    </submittedName>
</protein>
<dbReference type="RefSeq" id="WP_349283101.1">
    <property type="nucleotide sequence ID" value="NZ_CBCSCU010000015.1"/>
</dbReference>
<geneLocation type="plasmid" evidence="5">
    <name>p4</name>
</geneLocation>
<evidence type="ECO:0000256" key="3">
    <source>
        <dbReference type="ARBA" id="ARBA00022729"/>
    </source>
</evidence>
<proteinExistence type="predicted"/>
<gene>
    <name evidence="5" type="ORF">ABLV49_25280</name>
</gene>
<reference evidence="5" key="1">
    <citation type="submission" date="2024-05" db="EMBL/GenBank/DDBJ databases">
        <authorList>
            <person name="Bunk B."/>
            <person name="Swiderski J."/>
            <person name="Sproer C."/>
            <person name="Thiel V."/>
        </authorList>
    </citation>
    <scope>NUCLEOTIDE SEQUENCE</scope>
    <source>
        <strain evidence="5">DSM 17735</strain>
        <plasmid evidence="5">p4</plasmid>
    </source>
</reference>
<comment type="subcellular location">
    <subcellularLocation>
        <location evidence="1">Periplasm</location>
    </subcellularLocation>
</comment>
<dbReference type="GO" id="GO:0019808">
    <property type="term" value="F:polyamine binding"/>
    <property type="evidence" value="ECO:0007669"/>
    <property type="project" value="InterPro"/>
</dbReference>
<dbReference type="AlphaFoldDB" id="A0AAU7LZK5"/>
<keyword evidence="2" id="KW-0813">Transport</keyword>
<evidence type="ECO:0000256" key="1">
    <source>
        <dbReference type="ARBA" id="ARBA00004418"/>
    </source>
</evidence>
<keyword evidence="4" id="KW-0574">Periplasm</keyword>
<dbReference type="Gene3D" id="3.40.190.10">
    <property type="entry name" value="Periplasmic binding protein-like II"/>
    <property type="match status" value="2"/>
</dbReference>
<dbReference type="InterPro" id="IPR001188">
    <property type="entry name" value="Sperm_putr-bd"/>
</dbReference>
<organism evidence="5">
    <name type="scientific">Polaromonas hydrogenivorans</name>
    <dbReference type="NCBI Taxonomy" id="335476"/>
    <lineage>
        <taxon>Bacteria</taxon>
        <taxon>Pseudomonadati</taxon>
        <taxon>Pseudomonadota</taxon>
        <taxon>Betaproteobacteria</taxon>
        <taxon>Burkholderiales</taxon>
        <taxon>Comamonadaceae</taxon>
        <taxon>Polaromonas</taxon>
    </lineage>
</organism>